<proteinExistence type="predicted"/>
<dbReference type="Proteomes" id="UP000070284">
    <property type="component" value="Unassembled WGS sequence"/>
</dbReference>
<accession>A0A133UGU4</accession>
<evidence type="ECO:0000313" key="3">
    <source>
        <dbReference type="Proteomes" id="UP000070284"/>
    </source>
</evidence>
<dbReference type="AlphaFoldDB" id="A0A133UGU4"/>
<evidence type="ECO:0000313" key="2">
    <source>
        <dbReference type="EMBL" id="KXA93350.1"/>
    </source>
</evidence>
<evidence type="ECO:0000256" key="1">
    <source>
        <dbReference type="SAM" id="MobiDB-lite"/>
    </source>
</evidence>
<gene>
    <name evidence="2" type="ORF">AKJ65_06385</name>
</gene>
<keyword evidence="3" id="KW-1185">Reference proteome</keyword>
<name>A0A133UGU4_9EURY</name>
<feature type="region of interest" description="Disordered" evidence="1">
    <location>
        <begin position="40"/>
        <end position="130"/>
    </location>
</feature>
<comment type="caution">
    <text evidence="2">The sequence shown here is derived from an EMBL/GenBank/DDBJ whole genome shotgun (WGS) entry which is preliminary data.</text>
</comment>
<reference evidence="2 3" key="1">
    <citation type="journal article" date="2016" name="Sci. Rep.">
        <title>Metabolic traits of an uncultured archaeal lineage -MSBL1- from brine pools of the Red Sea.</title>
        <authorList>
            <person name="Mwirichia R."/>
            <person name="Alam I."/>
            <person name="Rashid M."/>
            <person name="Vinu M."/>
            <person name="Ba-Alawi W."/>
            <person name="Anthony Kamau A."/>
            <person name="Kamanda Ngugi D."/>
            <person name="Goker M."/>
            <person name="Klenk H.P."/>
            <person name="Bajic V."/>
            <person name="Stingl U."/>
        </authorList>
    </citation>
    <scope>NUCLEOTIDE SEQUENCE [LARGE SCALE GENOMIC DNA]</scope>
    <source>
        <strain evidence="2">SCGC-AAA259E19</strain>
    </source>
</reference>
<sequence>MSKKSERLKRRGKILKVVGAAGTALVLALVALGSPSVVTRGKPVMVARRPGTGPLREPSFRPAGERGPRSPGEVLGSADRPGSEPVRSPRWATPRGRDLRSRGGRPASGRFPSVSSAGEPGPDALQCRAPLGIERSALKVER</sequence>
<dbReference type="EMBL" id="LHXO01000112">
    <property type="protein sequence ID" value="KXA93350.1"/>
    <property type="molecule type" value="Genomic_DNA"/>
</dbReference>
<organism evidence="2 3">
    <name type="scientific">candidate division MSBL1 archaeon SCGC-AAA259E19</name>
    <dbReference type="NCBI Taxonomy" id="1698264"/>
    <lineage>
        <taxon>Archaea</taxon>
        <taxon>Methanobacteriati</taxon>
        <taxon>Methanobacteriota</taxon>
        <taxon>candidate division MSBL1</taxon>
    </lineage>
</organism>
<protein>
    <submittedName>
        <fullName evidence="2">Uncharacterized protein</fullName>
    </submittedName>
</protein>